<protein>
    <recommendedName>
        <fullName evidence="11">G-protein coupled receptors family 1 profile domain-containing protein</fullName>
    </recommendedName>
</protein>
<feature type="transmembrane region" description="Helical" evidence="10">
    <location>
        <begin position="221"/>
        <end position="239"/>
    </location>
</feature>
<keyword evidence="8" id="KW-0325">Glycoprotein</keyword>
<gene>
    <name evidence="12" type="ORF">CVLEPA_LOCUS27429</name>
</gene>
<feature type="domain" description="G-protein coupled receptors family 1 profile" evidence="11">
    <location>
        <begin position="108"/>
        <end position="241"/>
    </location>
</feature>
<sequence>MEIYGVNPTFGATKSSMFEPTQNFSLSSALNRSDVSIHRPAGMPGMLPAVDSNRSQRCSYPGFCGKGRIDIYRNCFNKTLLDCEECGMAGGAVILLLAVSLGLAILTANALTMLVGIRRCRRGKANKLDICRSSLALADALTSVQPLVVVPYNFSWSMNMMPEELDKMRLALRGSPQAYVGGISYLLGITASMNHLAYMAIERFYAVAKPFNYRWQSKKSVYVGLAMTWILSAIAIFLSKF</sequence>
<keyword evidence="3 10" id="KW-0812">Transmembrane</keyword>
<evidence type="ECO:0000256" key="4">
    <source>
        <dbReference type="ARBA" id="ARBA00022989"/>
    </source>
</evidence>
<keyword evidence="13" id="KW-1185">Reference proteome</keyword>
<accession>A0ABP0GV76</accession>
<evidence type="ECO:0000313" key="12">
    <source>
        <dbReference type="EMBL" id="CAK8694170.1"/>
    </source>
</evidence>
<evidence type="ECO:0000313" key="13">
    <source>
        <dbReference type="Proteomes" id="UP001642483"/>
    </source>
</evidence>
<comment type="caution">
    <text evidence="12">The sequence shown here is derived from an EMBL/GenBank/DDBJ whole genome shotgun (WGS) entry which is preliminary data.</text>
</comment>
<feature type="transmembrane region" description="Helical" evidence="10">
    <location>
        <begin position="136"/>
        <end position="158"/>
    </location>
</feature>
<evidence type="ECO:0000256" key="10">
    <source>
        <dbReference type="SAM" id="Phobius"/>
    </source>
</evidence>
<dbReference type="InterPro" id="IPR017452">
    <property type="entry name" value="GPCR_Rhodpsn_7TM"/>
</dbReference>
<dbReference type="Gene3D" id="1.20.1070.10">
    <property type="entry name" value="Rhodopsin 7-helix transmembrane proteins"/>
    <property type="match status" value="1"/>
</dbReference>
<dbReference type="EMBL" id="CAWYQH010000141">
    <property type="protein sequence ID" value="CAK8694170.1"/>
    <property type="molecule type" value="Genomic_DNA"/>
</dbReference>
<proteinExistence type="predicted"/>
<evidence type="ECO:0000256" key="7">
    <source>
        <dbReference type="ARBA" id="ARBA00023170"/>
    </source>
</evidence>
<evidence type="ECO:0000256" key="6">
    <source>
        <dbReference type="ARBA" id="ARBA00023136"/>
    </source>
</evidence>
<evidence type="ECO:0000256" key="9">
    <source>
        <dbReference type="ARBA" id="ARBA00023224"/>
    </source>
</evidence>
<keyword evidence="7" id="KW-0675">Receptor</keyword>
<dbReference type="Proteomes" id="UP001642483">
    <property type="component" value="Unassembled WGS sequence"/>
</dbReference>
<dbReference type="InterPro" id="IPR000276">
    <property type="entry name" value="GPCR_Rhodpsn"/>
</dbReference>
<dbReference type="Pfam" id="PF00001">
    <property type="entry name" value="7tm_1"/>
    <property type="match status" value="1"/>
</dbReference>
<evidence type="ECO:0000256" key="8">
    <source>
        <dbReference type="ARBA" id="ARBA00023180"/>
    </source>
</evidence>
<feature type="transmembrane region" description="Helical" evidence="10">
    <location>
        <begin position="178"/>
        <end position="201"/>
    </location>
</feature>
<dbReference type="PANTHER" id="PTHR24246:SF27">
    <property type="entry name" value="ADENOSINE RECEPTOR, ISOFORM A"/>
    <property type="match status" value="1"/>
</dbReference>
<dbReference type="PANTHER" id="PTHR24246">
    <property type="entry name" value="OLFACTORY RECEPTOR AND ADENOSINE RECEPTOR"/>
    <property type="match status" value="1"/>
</dbReference>
<reference evidence="12 13" key="1">
    <citation type="submission" date="2024-02" db="EMBL/GenBank/DDBJ databases">
        <authorList>
            <person name="Daric V."/>
            <person name="Darras S."/>
        </authorList>
    </citation>
    <scope>NUCLEOTIDE SEQUENCE [LARGE SCALE GENOMIC DNA]</scope>
</reference>
<keyword evidence="9" id="KW-0807">Transducer</keyword>
<evidence type="ECO:0000259" key="11">
    <source>
        <dbReference type="PROSITE" id="PS50262"/>
    </source>
</evidence>
<dbReference type="SUPFAM" id="SSF81321">
    <property type="entry name" value="Family A G protein-coupled receptor-like"/>
    <property type="match status" value="1"/>
</dbReference>
<keyword evidence="5" id="KW-0297">G-protein coupled receptor</keyword>
<name>A0ABP0GV76_CLALP</name>
<keyword evidence="4 10" id="KW-1133">Transmembrane helix</keyword>
<dbReference type="CDD" id="cd00637">
    <property type="entry name" value="7tm_classA_rhodopsin-like"/>
    <property type="match status" value="1"/>
</dbReference>
<evidence type="ECO:0000256" key="2">
    <source>
        <dbReference type="ARBA" id="ARBA00022475"/>
    </source>
</evidence>
<dbReference type="PROSITE" id="PS50262">
    <property type="entry name" value="G_PROTEIN_RECEP_F1_2"/>
    <property type="match status" value="1"/>
</dbReference>
<evidence type="ECO:0000256" key="5">
    <source>
        <dbReference type="ARBA" id="ARBA00023040"/>
    </source>
</evidence>
<organism evidence="12 13">
    <name type="scientific">Clavelina lepadiformis</name>
    <name type="common">Light-bulb sea squirt</name>
    <name type="synonym">Ascidia lepadiformis</name>
    <dbReference type="NCBI Taxonomy" id="159417"/>
    <lineage>
        <taxon>Eukaryota</taxon>
        <taxon>Metazoa</taxon>
        <taxon>Chordata</taxon>
        <taxon>Tunicata</taxon>
        <taxon>Ascidiacea</taxon>
        <taxon>Aplousobranchia</taxon>
        <taxon>Clavelinidae</taxon>
        <taxon>Clavelina</taxon>
    </lineage>
</organism>
<feature type="transmembrane region" description="Helical" evidence="10">
    <location>
        <begin position="88"/>
        <end position="115"/>
    </location>
</feature>
<comment type="subcellular location">
    <subcellularLocation>
        <location evidence="1">Cell membrane</location>
        <topology evidence="1">Multi-pass membrane protein</topology>
    </subcellularLocation>
</comment>
<keyword evidence="6 10" id="KW-0472">Membrane</keyword>
<evidence type="ECO:0000256" key="3">
    <source>
        <dbReference type="ARBA" id="ARBA00022692"/>
    </source>
</evidence>
<keyword evidence="2" id="KW-1003">Cell membrane</keyword>
<evidence type="ECO:0000256" key="1">
    <source>
        <dbReference type="ARBA" id="ARBA00004651"/>
    </source>
</evidence>
<dbReference type="PROSITE" id="PS00237">
    <property type="entry name" value="G_PROTEIN_RECEP_F1_1"/>
    <property type="match status" value="1"/>
</dbReference>